<organism evidence="2 3">
    <name type="scientific">Malus baccata</name>
    <name type="common">Siberian crab apple</name>
    <name type="synonym">Pyrus baccata</name>
    <dbReference type="NCBI Taxonomy" id="106549"/>
    <lineage>
        <taxon>Eukaryota</taxon>
        <taxon>Viridiplantae</taxon>
        <taxon>Streptophyta</taxon>
        <taxon>Embryophyta</taxon>
        <taxon>Tracheophyta</taxon>
        <taxon>Spermatophyta</taxon>
        <taxon>Magnoliopsida</taxon>
        <taxon>eudicotyledons</taxon>
        <taxon>Gunneridae</taxon>
        <taxon>Pentapetalae</taxon>
        <taxon>rosids</taxon>
        <taxon>fabids</taxon>
        <taxon>Rosales</taxon>
        <taxon>Rosaceae</taxon>
        <taxon>Amygdaloideae</taxon>
        <taxon>Maleae</taxon>
        <taxon>Malus</taxon>
    </lineage>
</organism>
<sequence length="688" mass="78777">MHNKDQIHRELKKVSSYVILGDDVMIFNIKSGYDGHTQRFQDLSDLGEFIIDKFSLTIVDRTQFLNCFTNGEQTYSWNYDRFVSMLIDHPTLKSEFSRLKCYFDFHQSKKHKARLNGPCFDTKIKGPDFEEFRNWDTKIVIDGYLDKSKKFTQKEKGEKLNGNSVEDLIQVIRNVYVHYVKDEELDKINEEINTCVPGLLSRIHATLRIKKLKINQAGEVLGGETCRPLESTHWFFDPKKSSEFPVPVPDYIILDGVRYGSPSKLYLLPIPGRDRDMVPDEEWHYLYTFDTETKSLEQIEGPQEFKRSSILISGYGKLYHLTDPASFPLITNPSFECYNPKDIWEPLNPFPKYGQKMGPSYVEFVLLHIAGETWHPGYVPTVDDDMTGTKPYPSFVGRAVVVNDVMYAASTVSGVIISFSLGMDSDPSGRILFTVKNLFKFPEFTSFLELDNTVTESLVHLGELRFCLLQTVFCSRGRGFQPLQFKDFEPEEDNKCQAAVVQWAARRRGKTKENNKFIIQFDEFELSGDKKVQLKLVQQWLARERSKMKEKNSNSKPEVLEPNAGETNKLTKNSNAGETNKLAKNFGSKEEETDKSTEDVIHKEDETGELDKKRAEASRSAAKKKRKRNKKKKLGGRTGARVALLSFLSGLYMGTANLPGLVSRRVMDGLVSRFTSLLPRRVMGWLSA</sequence>
<dbReference type="Gene3D" id="1.20.1440.180">
    <property type="entry name" value="KEN domain"/>
    <property type="match status" value="1"/>
</dbReference>
<feature type="compositionally biased region" description="Basic residues" evidence="1">
    <location>
        <begin position="621"/>
        <end position="635"/>
    </location>
</feature>
<evidence type="ECO:0000313" key="3">
    <source>
        <dbReference type="Proteomes" id="UP000315295"/>
    </source>
</evidence>
<reference evidence="2 3" key="1">
    <citation type="journal article" date="2019" name="G3 (Bethesda)">
        <title>Sequencing of a Wild Apple (Malus baccata) Genome Unravels the Differences Between Cultivated and Wild Apple Species Regarding Disease Resistance and Cold Tolerance.</title>
        <authorList>
            <person name="Chen X."/>
        </authorList>
    </citation>
    <scope>NUCLEOTIDE SEQUENCE [LARGE SCALE GENOMIC DNA]</scope>
    <source>
        <strain evidence="3">cv. Shandingzi</strain>
        <tissue evidence="2">Leaves</tissue>
    </source>
</reference>
<keyword evidence="3" id="KW-1185">Reference proteome</keyword>
<feature type="compositionally biased region" description="Polar residues" evidence="1">
    <location>
        <begin position="565"/>
        <end position="578"/>
    </location>
</feature>
<dbReference type="Proteomes" id="UP000315295">
    <property type="component" value="Unassembled WGS sequence"/>
</dbReference>
<dbReference type="AlphaFoldDB" id="A0A540KQ91"/>
<evidence type="ECO:0008006" key="4">
    <source>
        <dbReference type="Google" id="ProtNLM"/>
    </source>
</evidence>
<accession>A0A540KQ91</accession>
<comment type="caution">
    <text evidence="2">The sequence shown here is derived from an EMBL/GenBank/DDBJ whole genome shotgun (WGS) entry which is preliminary data.</text>
</comment>
<feature type="region of interest" description="Disordered" evidence="1">
    <location>
        <begin position="546"/>
        <end position="636"/>
    </location>
</feature>
<dbReference type="InterPro" id="IPR038357">
    <property type="entry name" value="KEN_sf"/>
</dbReference>
<protein>
    <recommendedName>
        <fullName evidence="4">KEN domain-containing protein</fullName>
    </recommendedName>
</protein>
<name>A0A540KQ91_MALBA</name>
<dbReference type="EMBL" id="VIEB01001033">
    <property type="protein sequence ID" value="TQD76386.1"/>
    <property type="molecule type" value="Genomic_DNA"/>
</dbReference>
<gene>
    <name evidence="2" type="ORF">C1H46_038087</name>
</gene>
<evidence type="ECO:0000313" key="2">
    <source>
        <dbReference type="EMBL" id="TQD76386.1"/>
    </source>
</evidence>
<evidence type="ECO:0000256" key="1">
    <source>
        <dbReference type="SAM" id="MobiDB-lite"/>
    </source>
</evidence>
<proteinExistence type="predicted"/>
<feature type="compositionally biased region" description="Basic and acidic residues" evidence="1">
    <location>
        <begin position="587"/>
        <end position="617"/>
    </location>
</feature>